<gene>
    <name evidence="5" type="ORF">HB375_06595</name>
</gene>
<sequence>MMKIASRRSRIMVALAAALVFAGSAAEARVGGGKSSFGSRGARTYSAPPSTNTAPSAAAPIQRSQTPNQGPSMSQPGMASQATQPRRFGFGTGLMAGLLGAGLFGMLMGHGFFGGLAGIGSFLGLLLQIGLIVLVVSFAMKWFRRRQQGAYAGPGQSYERSMPGAGLSGGLGGLSGGLGGLGGGLGGAQQAPRSGPVDEVGIGERDYAAFEKALIDVQDAYTRGDAGALWALATPEMAGYMQEELHDNAARGVVNKVSDVRLLQGDLAESWREGGAEYATVAMRYSLIDVTMDKATSRVVEGHPSQPVEATELWTFRRDQGGPWKLSAMQQS</sequence>
<dbReference type="PANTHER" id="PTHR41542">
    <property type="entry name" value="BLL5807 PROTEIN"/>
    <property type="match status" value="1"/>
</dbReference>
<dbReference type="SUPFAM" id="SSF54427">
    <property type="entry name" value="NTF2-like"/>
    <property type="match status" value="1"/>
</dbReference>
<feature type="compositionally biased region" description="Polar residues" evidence="1">
    <location>
        <begin position="62"/>
        <end position="83"/>
    </location>
</feature>
<feature type="transmembrane region" description="Helical" evidence="2">
    <location>
        <begin position="112"/>
        <end position="139"/>
    </location>
</feature>
<keyword evidence="2" id="KW-0812">Transmembrane</keyword>
<comment type="caution">
    <text evidence="5">The sequence shown here is derived from an EMBL/GenBank/DDBJ whole genome shotgun (WGS) entry which is preliminary data.</text>
</comment>
<evidence type="ECO:0000256" key="1">
    <source>
        <dbReference type="SAM" id="MobiDB-lite"/>
    </source>
</evidence>
<dbReference type="PANTHER" id="PTHR41542:SF1">
    <property type="entry name" value="BLL5807 PROTEIN"/>
    <property type="match status" value="1"/>
</dbReference>
<evidence type="ECO:0000256" key="2">
    <source>
        <dbReference type="SAM" id="Phobius"/>
    </source>
</evidence>
<keyword evidence="2" id="KW-0472">Membrane</keyword>
<name>A0ABX0V8V0_9HYPH</name>
<evidence type="ECO:0000313" key="5">
    <source>
        <dbReference type="EMBL" id="NIX76284.1"/>
    </source>
</evidence>
<feature type="signal peptide" evidence="3">
    <location>
        <begin position="1"/>
        <end position="28"/>
    </location>
</feature>
<feature type="compositionally biased region" description="Low complexity" evidence="1">
    <location>
        <begin position="44"/>
        <end position="60"/>
    </location>
</feature>
<dbReference type="InterPro" id="IPR032710">
    <property type="entry name" value="NTF2-like_dom_sf"/>
</dbReference>
<keyword evidence="6" id="KW-1185">Reference proteome</keyword>
<feature type="domain" description="Tim44-like" evidence="4">
    <location>
        <begin position="188"/>
        <end position="331"/>
    </location>
</feature>
<evidence type="ECO:0000256" key="3">
    <source>
        <dbReference type="SAM" id="SignalP"/>
    </source>
</evidence>
<dbReference type="RefSeq" id="WP_167672176.1">
    <property type="nucleotide sequence ID" value="NZ_JAATJS010000002.1"/>
</dbReference>
<dbReference type="InterPro" id="IPR007379">
    <property type="entry name" value="Tim44-like_dom"/>
</dbReference>
<keyword evidence="2" id="KW-1133">Transmembrane helix</keyword>
<proteinExistence type="predicted"/>
<reference evidence="5 6" key="1">
    <citation type="submission" date="2020-03" db="EMBL/GenBank/DDBJ databases">
        <title>The genome sequence of Microvirga sp. c23x22.</title>
        <authorList>
            <person name="Zhang X."/>
        </authorList>
    </citation>
    <scope>NUCLEOTIDE SEQUENCE [LARGE SCALE GENOMIC DNA]</scope>
    <source>
        <strain evidence="6">c23x22</strain>
    </source>
</reference>
<feature type="region of interest" description="Disordered" evidence="1">
    <location>
        <begin position="29"/>
        <end position="83"/>
    </location>
</feature>
<dbReference type="Gene3D" id="3.10.450.240">
    <property type="match status" value="1"/>
</dbReference>
<organism evidence="5 6">
    <name type="scientific">Microvirga terricola</name>
    <dbReference type="NCBI Taxonomy" id="2719797"/>
    <lineage>
        <taxon>Bacteria</taxon>
        <taxon>Pseudomonadati</taxon>
        <taxon>Pseudomonadota</taxon>
        <taxon>Alphaproteobacteria</taxon>
        <taxon>Hyphomicrobiales</taxon>
        <taxon>Methylobacteriaceae</taxon>
        <taxon>Microvirga</taxon>
    </lineage>
</organism>
<dbReference type="SMART" id="SM00978">
    <property type="entry name" value="Tim44"/>
    <property type="match status" value="1"/>
</dbReference>
<evidence type="ECO:0000259" key="4">
    <source>
        <dbReference type="SMART" id="SM00978"/>
    </source>
</evidence>
<accession>A0ABX0V8V0</accession>
<dbReference type="EMBL" id="JAATJS010000002">
    <property type="protein sequence ID" value="NIX76284.1"/>
    <property type="molecule type" value="Genomic_DNA"/>
</dbReference>
<keyword evidence="3" id="KW-0732">Signal</keyword>
<protein>
    <submittedName>
        <fullName evidence="5">Tim44 domain-containing protein</fullName>
    </submittedName>
</protein>
<evidence type="ECO:0000313" key="6">
    <source>
        <dbReference type="Proteomes" id="UP000707352"/>
    </source>
</evidence>
<dbReference type="Proteomes" id="UP000707352">
    <property type="component" value="Unassembled WGS sequence"/>
</dbReference>
<feature type="chain" id="PRO_5046835932" evidence="3">
    <location>
        <begin position="29"/>
        <end position="332"/>
    </location>
</feature>
<dbReference type="Pfam" id="PF04280">
    <property type="entry name" value="Tim44"/>
    <property type="match status" value="1"/>
</dbReference>